<organism evidence="3 4">
    <name type="scientific">Natrarchaeobaculum aegyptiacum</name>
    <dbReference type="NCBI Taxonomy" id="745377"/>
    <lineage>
        <taxon>Archaea</taxon>
        <taxon>Methanobacteriati</taxon>
        <taxon>Methanobacteriota</taxon>
        <taxon>Stenosarchaea group</taxon>
        <taxon>Halobacteria</taxon>
        <taxon>Halobacteriales</taxon>
        <taxon>Natrialbaceae</taxon>
        <taxon>Natrarchaeobaculum</taxon>
    </lineage>
</organism>
<dbReference type="AlphaFoldDB" id="A0A2Z2HZR4"/>
<feature type="domain" description="DUF8048" evidence="2">
    <location>
        <begin position="26"/>
        <end position="118"/>
    </location>
</feature>
<dbReference type="KEGG" id="naj:B1756_18580"/>
<evidence type="ECO:0000256" key="1">
    <source>
        <dbReference type="SAM" id="MobiDB-lite"/>
    </source>
</evidence>
<proteinExistence type="predicted"/>
<dbReference type="OrthoDB" id="199042at2157"/>
<keyword evidence="4" id="KW-1185">Reference proteome</keyword>
<dbReference type="Pfam" id="PF26222">
    <property type="entry name" value="DUF8048"/>
    <property type="match status" value="1"/>
</dbReference>
<evidence type="ECO:0000313" key="4">
    <source>
        <dbReference type="Proteomes" id="UP000250088"/>
    </source>
</evidence>
<protein>
    <recommendedName>
        <fullName evidence="2">DUF8048 domain-containing protein</fullName>
    </recommendedName>
</protein>
<reference evidence="4" key="1">
    <citation type="submission" date="2017-02" db="EMBL/GenBank/DDBJ databases">
        <title>Natronthermophilus aegyptiacus gen. nov.,sp. nov., an aerobic, extremely halophilic alkalithermophilic archaeon isolated from the athalassohaline Wadi An Natrun, Egypt.</title>
        <authorList>
            <person name="Zhao B."/>
        </authorList>
    </citation>
    <scope>NUCLEOTIDE SEQUENCE [LARGE SCALE GENOMIC DNA]</scope>
    <source>
        <strain evidence="4">JW/NM-HA 15</strain>
    </source>
</reference>
<gene>
    <name evidence="3" type="ORF">B1756_18580</name>
</gene>
<evidence type="ECO:0000313" key="3">
    <source>
        <dbReference type="EMBL" id="ARS91527.1"/>
    </source>
</evidence>
<dbReference type="EMBL" id="CP019893">
    <property type="protein sequence ID" value="ARS91527.1"/>
    <property type="molecule type" value="Genomic_DNA"/>
</dbReference>
<sequence length="156" mass="17479">MIRTGETEIPFDDFASQCDLVESYFGEAIDDVALYAPVSKPQLVAVLARAQVTGRERTPERLADRGEVVYRSSHESMWLLEPGFWDDVRDEHHLRLDERRAARAVHHRVLEAVVDAATVPSFRSRGADSKSVPGTVAAADRNHRRDPFVLVTDADP</sequence>
<dbReference type="InterPro" id="IPR058361">
    <property type="entry name" value="DUF8048"/>
</dbReference>
<evidence type="ECO:0000259" key="2">
    <source>
        <dbReference type="Pfam" id="PF26222"/>
    </source>
</evidence>
<name>A0A2Z2HZR4_9EURY</name>
<dbReference type="GeneID" id="32896123"/>
<feature type="region of interest" description="Disordered" evidence="1">
    <location>
        <begin position="123"/>
        <end position="156"/>
    </location>
</feature>
<dbReference type="Proteomes" id="UP000250088">
    <property type="component" value="Chromosome"/>
</dbReference>
<accession>A0A2Z2HZR4</accession>
<dbReference type="RefSeq" id="WP_086889896.1">
    <property type="nucleotide sequence ID" value="NZ_CP019893.1"/>
</dbReference>